<feature type="domain" description="Macroglobulin" evidence="2">
    <location>
        <begin position="30"/>
        <end position="122"/>
    </location>
</feature>
<dbReference type="InterPro" id="IPR002890">
    <property type="entry name" value="MG2"/>
</dbReference>
<evidence type="ECO:0000313" key="3">
    <source>
        <dbReference type="EMBL" id="BAJ49340.1"/>
    </source>
</evidence>
<accession>E6NAI4</accession>
<evidence type="ECO:0000256" key="1">
    <source>
        <dbReference type="SAM" id="Phobius"/>
    </source>
</evidence>
<keyword evidence="1" id="KW-0472">Membrane</keyword>
<gene>
    <name evidence="3" type="ORF">HGMM_F01D06C07</name>
</gene>
<reference evidence="3" key="2">
    <citation type="journal article" date="2011" name="Nucleic Acids Res.">
        <title>Insights into the evolution of Archaea and eukaryotic protein modifier systems revealed by the genome of a novel archaeal group.</title>
        <authorList>
            <person name="Nunoura T."/>
            <person name="Takaki Y."/>
            <person name="Kakuta J."/>
            <person name="Nishi S."/>
            <person name="Sugahara J."/>
            <person name="Kazama H."/>
            <person name="Chee G."/>
            <person name="Hattori M."/>
            <person name="Kanai A."/>
            <person name="Atomi H."/>
            <person name="Takai K."/>
            <person name="Takami H."/>
        </authorList>
    </citation>
    <scope>NUCLEOTIDE SEQUENCE</scope>
</reference>
<dbReference type="SUPFAM" id="SSF49464">
    <property type="entry name" value="Carboxypeptidase regulatory domain-like"/>
    <property type="match status" value="1"/>
</dbReference>
<dbReference type="InterPro" id="IPR008969">
    <property type="entry name" value="CarboxyPept-like_regulatory"/>
</dbReference>
<dbReference type="EMBL" id="AP011891">
    <property type="protein sequence ID" value="BAJ49340.1"/>
    <property type="molecule type" value="Genomic_DNA"/>
</dbReference>
<dbReference type="Gene3D" id="2.60.40.1930">
    <property type="match status" value="1"/>
</dbReference>
<name>E6NAI4_CALS0</name>
<reference evidence="3" key="1">
    <citation type="journal article" date="2005" name="Environ. Microbiol.">
        <title>Genetic and functional properties of uncultivated thermophilic crenarchaeotes from a subsurface gold mine as revealed by analysis of genome fragments.</title>
        <authorList>
            <person name="Nunoura T."/>
            <person name="Hirayama H."/>
            <person name="Takami H."/>
            <person name="Oida H."/>
            <person name="Nishi S."/>
            <person name="Shimamura S."/>
            <person name="Suzuki Y."/>
            <person name="Inagaki F."/>
            <person name="Takai K."/>
            <person name="Nealson K.H."/>
            <person name="Horikoshi K."/>
        </authorList>
    </citation>
    <scope>NUCLEOTIDE SEQUENCE</scope>
</reference>
<dbReference type="AlphaFoldDB" id="E6NAI4"/>
<proteinExistence type="predicted"/>
<organism evidence="3">
    <name type="scientific">Caldiarchaeum subterraneum</name>
    <dbReference type="NCBI Taxonomy" id="311458"/>
    <lineage>
        <taxon>Archaea</taxon>
        <taxon>Nitrososphaerota</taxon>
        <taxon>Candidatus Caldarchaeales</taxon>
        <taxon>Candidatus Caldarchaeaceae</taxon>
        <taxon>Candidatus Caldarchaeum</taxon>
    </lineage>
</organism>
<feature type="transmembrane region" description="Helical" evidence="1">
    <location>
        <begin position="180"/>
        <end position="199"/>
    </location>
</feature>
<keyword evidence="1" id="KW-0812">Transmembrane</keyword>
<keyword evidence="1" id="KW-1133">Transmembrane helix</keyword>
<dbReference type="Pfam" id="PF01835">
    <property type="entry name" value="MG2"/>
    <property type="match status" value="1"/>
</dbReference>
<dbReference type="GO" id="GO:0004866">
    <property type="term" value="F:endopeptidase inhibitor activity"/>
    <property type="evidence" value="ECO:0007669"/>
    <property type="project" value="InterPro"/>
</dbReference>
<protein>
    <recommendedName>
        <fullName evidence="2">Macroglobulin domain-containing protein</fullName>
    </recommendedName>
</protein>
<evidence type="ECO:0000259" key="2">
    <source>
        <dbReference type="Pfam" id="PF01835"/>
    </source>
</evidence>
<sequence length="203" mass="21942">MEKTAVLMLFLLLMFTSVAQAQVPFIPPEIILYTDRQSYQGGEQVIILGVVVDEDFKPVPNVEIFITVFDPDNQIIFEADTTTNQTGMFTAALSLNQAAAEGEYLITASDAEGEYSPGSRAFIVCNICPSKPQIVVVTTTLPGPTITTTSTTTVQTTQLRTTTVSTTIVTGAATASTSDFLPIVFTAILIALFILIIFFSRKL</sequence>